<dbReference type="GO" id="GO:0003700">
    <property type="term" value="F:DNA-binding transcription factor activity"/>
    <property type="evidence" value="ECO:0007669"/>
    <property type="project" value="InterPro"/>
</dbReference>
<dbReference type="InterPro" id="IPR039422">
    <property type="entry name" value="MarR/SlyA-like"/>
</dbReference>
<dbReference type="PANTHER" id="PTHR33164:SF43">
    <property type="entry name" value="HTH-TYPE TRANSCRIPTIONAL REPRESSOR YETL"/>
    <property type="match status" value="1"/>
</dbReference>
<gene>
    <name evidence="3" type="ORF">FIC82_011270</name>
</gene>
<reference evidence="4" key="1">
    <citation type="journal article" date="2022" name="Int. J. Syst. Evol. Microbiol.">
        <title>Cellulosimicrobium protaetiae sp. nov., isolated from the gut of the larva of Protaetia brevitarsis seulensis.</title>
        <authorList>
            <person name="Le Han H."/>
            <person name="Nguyen T.T.H."/>
            <person name="Li Z."/>
            <person name="Shin N.R."/>
            <person name="Kim S.G."/>
        </authorList>
    </citation>
    <scope>NUCLEOTIDE SEQUENCE [LARGE SCALE GENOMIC DNA]</scope>
    <source>
        <strain evidence="4">BI34</strain>
    </source>
</reference>
<dbReference type="Proteomes" id="UP000451354">
    <property type="component" value="Chromosome"/>
</dbReference>
<evidence type="ECO:0000313" key="3">
    <source>
        <dbReference type="EMBL" id="QJW36683.1"/>
    </source>
</evidence>
<dbReference type="KEGG" id="cprt:FIC82_011270"/>
<protein>
    <submittedName>
        <fullName evidence="3">Winged helix-turn-helix transcriptional regulator</fullName>
    </submittedName>
</protein>
<dbReference type="AlphaFoldDB" id="A0A6M5UHK7"/>
<dbReference type="PRINTS" id="PR00598">
    <property type="entry name" value="HTHMARR"/>
</dbReference>
<accession>A0A6M5UHK7</accession>
<dbReference type="SMART" id="SM00347">
    <property type="entry name" value="HTH_MARR"/>
    <property type="match status" value="1"/>
</dbReference>
<feature type="compositionally biased region" description="Gly residues" evidence="1">
    <location>
        <begin position="1"/>
        <end position="11"/>
    </location>
</feature>
<evidence type="ECO:0000259" key="2">
    <source>
        <dbReference type="PROSITE" id="PS50995"/>
    </source>
</evidence>
<feature type="region of interest" description="Disordered" evidence="1">
    <location>
        <begin position="212"/>
        <end position="233"/>
    </location>
</feature>
<evidence type="ECO:0000313" key="4">
    <source>
        <dbReference type="Proteomes" id="UP000451354"/>
    </source>
</evidence>
<dbReference type="SUPFAM" id="SSF46785">
    <property type="entry name" value="Winged helix' DNA-binding domain"/>
    <property type="match status" value="1"/>
</dbReference>
<dbReference type="EMBL" id="CP052757">
    <property type="protein sequence ID" value="QJW36683.1"/>
    <property type="molecule type" value="Genomic_DNA"/>
</dbReference>
<dbReference type="InterPro" id="IPR000835">
    <property type="entry name" value="HTH_MarR-typ"/>
</dbReference>
<feature type="domain" description="HTH marR-type" evidence="2">
    <location>
        <begin position="80"/>
        <end position="213"/>
    </location>
</feature>
<keyword evidence="4" id="KW-1185">Reference proteome</keyword>
<evidence type="ECO:0000256" key="1">
    <source>
        <dbReference type="SAM" id="MobiDB-lite"/>
    </source>
</evidence>
<dbReference type="GO" id="GO:0006950">
    <property type="term" value="P:response to stress"/>
    <property type="evidence" value="ECO:0007669"/>
    <property type="project" value="TreeGrafter"/>
</dbReference>
<feature type="region of interest" description="Disordered" evidence="1">
    <location>
        <begin position="1"/>
        <end position="22"/>
    </location>
</feature>
<name>A0A6M5UHK7_9MICO</name>
<dbReference type="InterPro" id="IPR036388">
    <property type="entry name" value="WH-like_DNA-bd_sf"/>
</dbReference>
<feature type="compositionally biased region" description="Basic and acidic residues" evidence="1">
    <location>
        <begin position="212"/>
        <end position="225"/>
    </location>
</feature>
<dbReference type="InterPro" id="IPR036390">
    <property type="entry name" value="WH_DNA-bd_sf"/>
</dbReference>
<proteinExistence type="predicted"/>
<sequence>MTWGLLGGGGVRRPSAGWGRRRARSRGPLALKTIVSLPHYEFISQVGVLPGTLGLVTSDATASAATGVPRTVTPSTADEAGEFLALLHGALRTVRREASERLEPAGTTPGQFRMLRFLARCDGPCRLGAVASALDVAPRSVTSKVDDAERAGLVRRTPDPHDRRATLVELTLSGRAVVEQVGAERSSSAGTMLARLDAVERAELLRLLRAVAGERDGDPGRRPESDGGSGTQR</sequence>
<dbReference type="OrthoDB" id="9815567at2"/>
<dbReference type="PROSITE" id="PS50995">
    <property type="entry name" value="HTH_MARR_2"/>
    <property type="match status" value="1"/>
</dbReference>
<dbReference type="PANTHER" id="PTHR33164">
    <property type="entry name" value="TRANSCRIPTIONAL REGULATOR, MARR FAMILY"/>
    <property type="match status" value="1"/>
</dbReference>
<dbReference type="Pfam" id="PF12802">
    <property type="entry name" value="MarR_2"/>
    <property type="match status" value="1"/>
</dbReference>
<dbReference type="Gene3D" id="1.10.10.10">
    <property type="entry name" value="Winged helix-like DNA-binding domain superfamily/Winged helix DNA-binding domain"/>
    <property type="match status" value="1"/>
</dbReference>
<organism evidence="3 4">
    <name type="scientific">Cellulosimicrobium protaetiae</name>
    <dbReference type="NCBI Taxonomy" id="2587808"/>
    <lineage>
        <taxon>Bacteria</taxon>
        <taxon>Bacillati</taxon>
        <taxon>Actinomycetota</taxon>
        <taxon>Actinomycetes</taxon>
        <taxon>Micrococcales</taxon>
        <taxon>Promicromonosporaceae</taxon>
        <taxon>Cellulosimicrobium</taxon>
    </lineage>
</organism>